<dbReference type="InterPro" id="IPR011335">
    <property type="entry name" value="Restrct_endonuc-II-like"/>
</dbReference>
<dbReference type="SUPFAM" id="SSF52540">
    <property type="entry name" value="P-loop containing nucleoside triphosphate hydrolases"/>
    <property type="match status" value="1"/>
</dbReference>
<sequence>MPDLLENMNEAQCEAITHEDGPLLIVAGAGTGKTTVLTRRYVHLKDVKNLMPENILALTFTEKAAGEMEDRILELLPNGTYDFWIHTFHGFCQRVLEDHALEIGLPNTFRLLNETDAWLLLKRRFDELPLDHYRPLGNPVKFLQALIQHISRAKDEGITPEDYHAYIKEAALVGDADTVEGERKRLQELADAYTAYRRILLDEGALDFGDLILETLRLFRERPMVLRAYQEQFKFLMVDEFQDTNWAQYELLKMLAGPSRNITVVGDDDQAIYKFRGASLANILQLRDDYPDAKTVALTQNYRSQKEILDHAYHFIKNNNPNRLEVKLADTGLSKELKSVRGAGGNVGVLWHQTIDDEAEAVVEDIKSKKAKDPSLTWDDIAVLVRSNNTAEPFVRAFDRVGIPFQFLALRGLYAKPTILDVHTLLRLMSGHHDSSIVWRALGMPSFNVSAKDKAEMLHQSNRRGMPLWQILKQVRSTKISNDGTRIVERLVKTIETLSEDAKREPPLKILQLVLEKTEYLDMVMRLPEREKREALQYLNAFADRIRRYEHSTHGPSLQDFLAELELELESGEEGSLNSDPDAGPELVKIMTVHAAKGLEFKHVYIVSMVDQRFPTRARSESIPLPDGLVQERLPEGNHHIEEERRLFYVALTRAKDTLTLTGALQYGGAREKKASPFLKEMDMEIPGVQTSDEDGVKRLQHRELDPETFSSDLVHYNLKKRFSFTQLAAFRKCPLQYKFEHIYRIPKFGTFNKSFGQSVHLAFQNILGLHTIRTGSMQSSLFDATESEEQSWPKNALRVTLDEAMAIFQECWIDEWYKSREQHDEFFEKGKQAVRAFWKAYEQSVPDIAFVEKPFTLALGKHSIKGKIDRIDRLADGTFAVYDYKTGQAKDTIDAEAKEQLHLYQVALEEEGKTVSKLAYLYVLDWKELEVEPLREKKREAFLEKIESRMEAIITSDFHPEPDPFSCRYCDFKSICEFKKL</sequence>
<evidence type="ECO:0000256" key="9">
    <source>
        <dbReference type="ARBA" id="ARBA00023125"/>
    </source>
</evidence>
<dbReference type="PROSITE" id="PS51217">
    <property type="entry name" value="UVRD_HELICASE_CTER"/>
    <property type="match status" value="1"/>
</dbReference>
<proteinExistence type="inferred from homology"/>
<evidence type="ECO:0000256" key="13">
    <source>
        <dbReference type="ARBA" id="ARBA00034808"/>
    </source>
</evidence>
<dbReference type="InterPro" id="IPR013986">
    <property type="entry name" value="DExx_box_DNA_helicase_dom_sf"/>
</dbReference>
<reference evidence="18 19" key="1">
    <citation type="submission" date="2017-09" db="EMBL/GenBank/DDBJ databases">
        <title>Depth-based differentiation of microbial function through sediment-hosted aquifers and enrichment of novel symbionts in the deep terrestrial subsurface.</title>
        <authorList>
            <person name="Probst A.J."/>
            <person name="Ladd B."/>
            <person name="Jarett J.K."/>
            <person name="Geller-Mcgrath D.E."/>
            <person name="Sieber C.M."/>
            <person name="Emerson J.B."/>
            <person name="Anantharaman K."/>
            <person name="Thomas B.C."/>
            <person name="Malmstrom R."/>
            <person name="Stieglmeier M."/>
            <person name="Klingl A."/>
            <person name="Woyke T."/>
            <person name="Ryan C.M."/>
            <person name="Banfield J.F."/>
        </authorList>
    </citation>
    <scope>NUCLEOTIDE SEQUENCE [LARGE SCALE GENOMIC DNA]</scope>
    <source>
        <strain evidence="18">CG22_combo_CG10-13_8_21_14_all_47_17</strain>
    </source>
</reference>
<evidence type="ECO:0000256" key="11">
    <source>
        <dbReference type="ARBA" id="ARBA00023235"/>
    </source>
</evidence>
<evidence type="ECO:0000256" key="14">
    <source>
        <dbReference type="ARBA" id="ARBA00048988"/>
    </source>
</evidence>
<dbReference type="Gene3D" id="1.10.10.160">
    <property type="match status" value="1"/>
</dbReference>
<dbReference type="GO" id="GO:0005524">
    <property type="term" value="F:ATP binding"/>
    <property type="evidence" value="ECO:0007669"/>
    <property type="project" value="UniProtKB-UniRule"/>
</dbReference>
<feature type="domain" description="UvrD-like helicase C-terminal" evidence="17">
    <location>
        <begin position="306"/>
        <end position="598"/>
    </location>
</feature>
<dbReference type="Pfam" id="PF12705">
    <property type="entry name" value="PDDEXK_1"/>
    <property type="match status" value="1"/>
</dbReference>
<evidence type="ECO:0000256" key="8">
    <source>
        <dbReference type="ARBA" id="ARBA00022840"/>
    </source>
</evidence>
<evidence type="ECO:0000259" key="16">
    <source>
        <dbReference type="PROSITE" id="PS51198"/>
    </source>
</evidence>
<dbReference type="GO" id="GO:0000725">
    <property type="term" value="P:recombinational repair"/>
    <property type="evidence" value="ECO:0007669"/>
    <property type="project" value="TreeGrafter"/>
</dbReference>
<accession>A0A2H0BSG8</accession>
<name>A0A2H0BSG8_9BACT</name>
<feature type="domain" description="UvrD-like helicase ATP-binding" evidence="16">
    <location>
        <begin position="6"/>
        <end position="305"/>
    </location>
</feature>
<dbReference type="InterPro" id="IPR014017">
    <property type="entry name" value="DNA_helicase_UvrD-like_C"/>
</dbReference>
<evidence type="ECO:0000256" key="3">
    <source>
        <dbReference type="ARBA" id="ARBA00022741"/>
    </source>
</evidence>
<evidence type="ECO:0000256" key="7">
    <source>
        <dbReference type="ARBA" id="ARBA00022839"/>
    </source>
</evidence>
<dbReference type="Gene3D" id="1.10.486.10">
    <property type="entry name" value="PCRA, domain 4"/>
    <property type="match status" value="1"/>
</dbReference>
<dbReference type="GO" id="GO:0004527">
    <property type="term" value="F:exonuclease activity"/>
    <property type="evidence" value="ECO:0007669"/>
    <property type="project" value="UniProtKB-KW"/>
</dbReference>
<evidence type="ECO:0000256" key="12">
    <source>
        <dbReference type="ARBA" id="ARBA00034617"/>
    </source>
</evidence>
<dbReference type="Pfam" id="PF00580">
    <property type="entry name" value="UvrD-helicase"/>
    <property type="match status" value="1"/>
</dbReference>
<evidence type="ECO:0000256" key="4">
    <source>
        <dbReference type="ARBA" id="ARBA00022763"/>
    </source>
</evidence>
<keyword evidence="2" id="KW-0540">Nuclease</keyword>
<dbReference type="Pfam" id="PF13361">
    <property type="entry name" value="UvrD_C"/>
    <property type="match status" value="1"/>
</dbReference>
<gene>
    <name evidence="18" type="ORF">COX00_02960</name>
</gene>
<keyword evidence="7" id="KW-0269">Exonuclease</keyword>
<evidence type="ECO:0000256" key="2">
    <source>
        <dbReference type="ARBA" id="ARBA00022722"/>
    </source>
</evidence>
<comment type="caution">
    <text evidence="18">The sequence shown here is derived from an EMBL/GenBank/DDBJ whole genome shotgun (WGS) entry which is preliminary data.</text>
</comment>
<organism evidence="18 19">
    <name type="scientific">Candidatus Uhrbacteria bacterium CG22_combo_CG10-13_8_21_14_all_47_17</name>
    <dbReference type="NCBI Taxonomy" id="1975041"/>
    <lineage>
        <taxon>Bacteria</taxon>
        <taxon>Candidatus Uhriibacteriota</taxon>
    </lineage>
</organism>
<dbReference type="GO" id="GO:0043138">
    <property type="term" value="F:3'-5' DNA helicase activity"/>
    <property type="evidence" value="ECO:0007669"/>
    <property type="project" value="UniProtKB-EC"/>
</dbReference>
<evidence type="ECO:0000313" key="19">
    <source>
        <dbReference type="Proteomes" id="UP000231581"/>
    </source>
</evidence>
<keyword evidence="8 15" id="KW-0067">ATP-binding</keyword>
<evidence type="ECO:0000256" key="5">
    <source>
        <dbReference type="ARBA" id="ARBA00022801"/>
    </source>
</evidence>
<dbReference type="InterPro" id="IPR038726">
    <property type="entry name" value="PDDEXK_AddAB-type"/>
</dbReference>
<dbReference type="EC" id="5.6.2.4" evidence="13"/>
<comment type="similarity">
    <text evidence="1">Belongs to the helicase family. UvrD subfamily.</text>
</comment>
<keyword evidence="3 15" id="KW-0547">Nucleotide-binding</keyword>
<evidence type="ECO:0000259" key="17">
    <source>
        <dbReference type="PROSITE" id="PS51217"/>
    </source>
</evidence>
<dbReference type="InterPro" id="IPR000212">
    <property type="entry name" value="DNA_helicase_UvrD/REP"/>
</dbReference>
<evidence type="ECO:0000256" key="1">
    <source>
        <dbReference type="ARBA" id="ARBA00009922"/>
    </source>
</evidence>
<dbReference type="AlphaFoldDB" id="A0A2H0BSG8"/>
<keyword evidence="9" id="KW-0238">DNA-binding</keyword>
<dbReference type="InterPro" id="IPR011604">
    <property type="entry name" value="PDDEXK-like_dom_sf"/>
</dbReference>
<evidence type="ECO:0000256" key="6">
    <source>
        <dbReference type="ARBA" id="ARBA00022806"/>
    </source>
</evidence>
<evidence type="ECO:0000256" key="10">
    <source>
        <dbReference type="ARBA" id="ARBA00023204"/>
    </source>
</evidence>
<dbReference type="Gene3D" id="3.40.50.300">
    <property type="entry name" value="P-loop containing nucleotide triphosphate hydrolases"/>
    <property type="match status" value="2"/>
</dbReference>
<dbReference type="CDD" id="cd17932">
    <property type="entry name" value="DEXQc_UvrD"/>
    <property type="match status" value="1"/>
</dbReference>
<dbReference type="PANTHER" id="PTHR11070">
    <property type="entry name" value="UVRD / RECB / PCRA DNA HELICASE FAMILY MEMBER"/>
    <property type="match status" value="1"/>
</dbReference>
<feature type="binding site" evidence="15">
    <location>
        <begin position="27"/>
        <end position="34"/>
    </location>
    <ligand>
        <name>ATP</name>
        <dbReference type="ChEBI" id="CHEBI:30616"/>
    </ligand>
</feature>
<dbReference type="SUPFAM" id="SSF52980">
    <property type="entry name" value="Restriction endonuclease-like"/>
    <property type="match status" value="1"/>
</dbReference>
<dbReference type="PANTHER" id="PTHR11070:SF2">
    <property type="entry name" value="ATP-DEPENDENT DNA HELICASE SRS2"/>
    <property type="match status" value="1"/>
</dbReference>
<keyword evidence="11" id="KW-0413">Isomerase</keyword>
<dbReference type="GO" id="GO:0003677">
    <property type="term" value="F:DNA binding"/>
    <property type="evidence" value="ECO:0007669"/>
    <property type="project" value="UniProtKB-KW"/>
</dbReference>
<keyword evidence="6 15" id="KW-0347">Helicase</keyword>
<evidence type="ECO:0000313" key="18">
    <source>
        <dbReference type="EMBL" id="PIP60479.1"/>
    </source>
</evidence>
<dbReference type="InterPro" id="IPR014016">
    <property type="entry name" value="UvrD-like_ATP-bd"/>
</dbReference>
<comment type="catalytic activity">
    <reaction evidence="14">
        <text>ATP + H2O = ADP + phosphate + H(+)</text>
        <dbReference type="Rhea" id="RHEA:13065"/>
        <dbReference type="ChEBI" id="CHEBI:15377"/>
        <dbReference type="ChEBI" id="CHEBI:15378"/>
        <dbReference type="ChEBI" id="CHEBI:30616"/>
        <dbReference type="ChEBI" id="CHEBI:43474"/>
        <dbReference type="ChEBI" id="CHEBI:456216"/>
        <dbReference type="EC" id="5.6.2.4"/>
    </reaction>
</comment>
<protein>
    <recommendedName>
        <fullName evidence="13">DNA 3'-5' helicase</fullName>
        <ecNumber evidence="13">5.6.2.4</ecNumber>
    </recommendedName>
</protein>
<evidence type="ECO:0000256" key="15">
    <source>
        <dbReference type="PROSITE-ProRule" id="PRU00560"/>
    </source>
</evidence>
<comment type="catalytic activity">
    <reaction evidence="12">
        <text>Couples ATP hydrolysis with the unwinding of duplex DNA by translocating in the 3'-5' direction.</text>
        <dbReference type="EC" id="5.6.2.4"/>
    </reaction>
</comment>
<dbReference type="PROSITE" id="PS51198">
    <property type="entry name" value="UVRD_HELICASE_ATP_BIND"/>
    <property type="match status" value="1"/>
</dbReference>
<dbReference type="Gene3D" id="3.90.320.10">
    <property type="match status" value="1"/>
</dbReference>
<keyword evidence="4" id="KW-0227">DNA damage</keyword>
<dbReference type="InterPro" id="IPR027417">
    <property type="entry name" value="P-loop_NTPase"/>
</dbReference>
<dbReference type="Proteomes" id="UP000231581">
    <property type="component" value="Unassembled WGS sequence"/>
</dbReference>
<dbReference type="EMBL" id="PCSZ01000061">
    <property type="protein sequence ID" value="PIP60479.1"/>
    <property type="molecule type" value="Genomic_DNA"/>
</dbReference>
<keyword evidence="5 15" id="KW-0378">Hydrolase</keyword>
<keyword evidence="10" id="KW-0234">DNA repair</keyword>